<organism evidence="3">
    <name type="scientific">Hemiselmis andersenii</name>
    <name type="common">Cryptophyte alga</name>
    <dbReference type="NCBI Taxonomy" id="464988"/>
    <lineage>
        <taxon>Eukaryota</taxon>
        <taxon>Cryptophyceae</taxon>
        <taxon>Cryptomonadales</taxon>
        <taxon>Hemiselmidaceae</taxon>
        <taxon>Hemiselmis</taxon>
    </lineage>
</organism>
<name>A0A6U4UZU3_HEMAN</name>
<proteinExistence type="predicted"/>
<protein>
    <recommendedName>
        <fullName evidence="1">LysM domain-containing protein</fullName>
    </recommendedName>
</protein>
<reference evidence="3" key="1">
    <citation type="submission" date="2021-01" db="EMBL/GenBank/DDBJ databases">
        <authorList>
            <person name="Corre E."/>
            <person name="Pelletier E."/>
            <person name="Niang G."/>
            <person name="Scheremetjew M."/>
            <person name="Finn R."/>
            <person name="Kale V."/>
            <person name="Holt S."/>
            <person name="Cochrane G."/>
            <person name="Meng A."/>
            <person name="Brown T."/>
            <person name="Cohen L."/>
        </authorList>
    </citation>
    <scope>NUCLEOTIDE SEQUENCE</scope>
    <source>
        <strain evidence="2">CCMP441</strain>
        <strain evidence="3">CCMP644</strain>
    </source>
</reference>
<feature type="domain" description="LysM" evidence="1">
    <location>
        <begin position="454"/>
        <end position="476"/>
    </location>
</feature>
<sequence>MAATPADGAVFRADCRFDSFVRCPAISFHAIWWTGNATTLTFDTGGVIINDETVQCDVPSTGVFVNYTGTAPCNKTDVVLTGLGADWRVVRFTVKPLTYYINNTDSYVCFRLGNPAGGTFPQRCVYFDVVVLPRAVQVQGPGVSGSTIRVSIGEQLRLRVFTTHLMSDQHMDIGLREEGCDRVDPSVLCPSPELPRQSWEGPTSCVFANDTNTMTCERYLLYTPTKEENGQEYRLSFQGGFALPAPEGEFRPHPAGTSCDTAEGLCFEGPYLDRALTNFKVVVNTPEPEFVTYDPDQVLFERPGVYTDPPVYTLAGTPFDGSVQPRGFINCPLRGFGIFVRKTGTAPENLNISLVPAAPGTPDALSQGLTATREYLAAEDEGGDNVAQVGEISEFTTYIKYVGVAWTPTKEALGQTFQVCFRASETVPGGSLEISSRQACVFIPIERCMYCTVRDDTLQSVAARFRTTWLQIWTANYPGWYGASFAESGVEPWVDTRDPDHLPHSLLIRLGPVYKATHDGPLASLIDRFQTTREAIEAANPQVTSDMDTLRAGEQLCILPEICTDDEGGA</sequence>
<dbReference type="Pfam" id="PF01476">
    <property type="entry name" value="LysM"/>
    <property type="match status" value="1"/>
</dbReference>
<dbReference type="AlphaFoldDB" id="A0A6U4UZU3"/>
<accession>A0A6U4UZU3</accession>
<dbReference type="EMBL" id="HBFK01001296">
    <property type="protein sequence ID" value="CAD8734256.1"/>
    <property type="molecule type" value="Transcribed_RNA"/>
</dbReference>
<evidence type="ECO:0000313" key="2">
    <source>
        <dbReference type="EMBL" id="CAD8734256.1"/>
    </source>
</evidence>
<evidence type="ECO:0000259" key="1">
    <source>
        <dbReference type="Pfam" id="PF01476"/>
    </source>
</evidence>
<dbReference type="EMBL" id="HBFX01017313">
    <property type="protein sequence ID" value="CAD8955947.1"/>
    <property type="molecule type" value="Transcribed_RNA"/>
</dbReference>
<gene>
    <name evidence="3" type="ORF">HAND00432_LOCUS10485</name>
    <name evidence="2" type="ORF">HAND1043_LOCUS747</name>
</gene>
<dbReference type="InterPro" id="IPR018392">
    <property type="entry name" value="LysM"/>
</dbReference>
<evidence type="ECO:0000313" key="3">
    <source>
        <dbReference type="EMBL" id="CAD8955947.1"/>
    </source>
</evidence>